<protein>
    <submittedName>
        <fullName evidence="1">Uncharacterized protein</fullName>
    </submittedName>
</protein>
<evidence type="ECO:0000313" key="1">
    <source>
        <dbReference type="EMBL" id="KAK9936089.1"/>
    </source>
</evidence>
<dbReference type="Proteomes" id="UP001457282">
    <property type="component" value="Unassembled WGS sequence"/>
</dbReference>
<gene>
    <name evidence="1" type="ORF">M0R45_012950</name>
</gene>
<comment type="caution">
    <text evidence="1">The sequence shown here is derived from an EMBL/GenBank/DDBJ whole genome shotgun (WGS) entry which is preliminary data.</text>
</comment>
<name>A0AAW1XJ66_RUBAR</name>
<dbReference type="PANTHER" id="PTHR35131:SF1">
    <property type="entry name" value="EXPRESSED PROTEIN"/>
    <property type="match status" value="1"/>
</dbReference>
<keyword evidence="2" id="KW-1185">Reference proteome</keyword>
<dbReference type="AlphaFoldDB" id="A0AAW1XJ66"/>
<evidence type="ECO:0000313" key="2">
    <source>
        <dbReference type="Proteomes" id="UP001457282"/>
    </source>
</evidence>
<dbReference type="PANTHER" id="PTHR35131">
    <property type="entry name" value="EXPRESSED PROTEIN"/>
    <property type="match status" value="1"/>
</dbReference>
<proteinExistence type="predicted"/>
<sequence length="122" mass="13906">MEYKASTTEAKFPETQTMAATAPVAIGTRGTVGSLVRREIEYFGNLELDRRGTSTKPRQACHSGRPSFWFLRMSWKWKRQRGSRGFVSSICSAAEVVERNRLHDIPGFNYRTLDDDMNNLSI</sequence>
<organism evidence="1 2">
    <name type="scientific">Rubus argutus</name>
    <name type="common">Southern blackberry</name>
    <dbReference type="NCBI Taxonomy" id="59490"/>
    <lineage>
        <taxon>Eukaryota</taxon>
        <taxon>Viridiplantae</taxon>
        <taxon>Streptophyta</taxon>
        <taxon>Embryophyta</taxon>
        <taxon>Tracheophyta</taxon>
        <taxon>Spermatophyta</taxon>
        <taxon>Magnoliopsida</taxon>
        <taxon>eudicotyledons</taxon>
        <taxon>Gunneridae</taxon>
        <taxon>Pentapetalae</taxon>
        <taxon>rosids</taxon>
        <taxon>fabids</taxon>
        <taxon>Rosales</taxon>
        <taxon>Rosaceae</taxon>
        <taxon>Rosoideae</taxon>
        <taxon>Rosoideae incertae sedis</taxon>
        <taxon>Rubus</taxon>
    </lineage>
</organism>
<dbReference type="EMBL" id="JBEDUW010000003">
    <property type="protein sequence ID" value="KAK9936089.1"/>
    <property type="molecule type" value="Genomic_DNA"/>
</dbReference>
<accession>A0AAW1XJ66</accession>
<reference evidence="1 2" key="1">
    <citation type="journal article" date="2023" name="G3 (Bethesda)">
        <title>A chromosome-length genome assembly and annotation of blackberry (Rubus argutus, cv. 'Hillquist').</title>
        <authorList>
            <person name="Bruna T."/>
            <person name="Aryal R."/>
            <person name="Dudchenko O."/>
            <person name="Sargent D.J."/>
            <person name="Mead D."/>
            <person name="Buti M."/>
            <person name="Cavallini A."/>
            <person name="Hytonen T."/>
            <person name="Andres J."/>
            <person name="Pham M."/>
            <person name="Weisz D."/>
            <person name="Mascagni F."/>
            <person name="Usai G."/>
            <person name="Natali L."/>
            <person name="Bassil N."/>
            <person name="Fernandez G.E."/>
            <person name="Lomsadze A."/>
            <person name="Armour M."/>
            <person name="Olukolu B."/>
            <person name="Poorten T."/>
            <person name="Britton C."/>
            <person name="Davik J."/>
            <person name="Ashrafi H."/>
            <person name="Aiden E.L."/>
            <person name="Borodovsky M."/>
            <person name="Worthington M."/>
        </authorList>
    </citation>
    <scope>NUCLEOTIDE SEQUENCE [LARGE SCALE GENOMIC DNA]</scope>
    <source>
        <strain evidence="1">PI 553951</strain>
    </source>
</reference>